<keyword evidence="9" id="KW-0493">Microtubule</keyword>
<gene>
    <name evidence="18" type="ORF">OnM2_034081</name>
</gene>
<proteinExistence type="inferred from homology"/>
<evidence type="ECO:0000313" key="18">
    <source>
        <dbReference type="EMBL" id="RKF62359.1"/>
    </source>
</evidence>
<keyword evidence="11" id="KW-0159">Chromosome partition</keyword>
<dbReference type="GO" id="GO:0042729">
    <property type="term" value="C:DASH complex"/>
    <property type="evidence" value="ECO:0007669"/>
    <property type="project" value="InterPro"/>
</dbReference>
<evidence type="ECO:0000256" key="8">
    <source>
        <dbReference type="ARBA" id="ARBA00022618"/>
    </source>
</evidence>
<keyword evidence="12" id="KW-0995">Kinetochore</keyword>
<dbReference type="AlphaFoldDB" id="A0A420HY84"/>
<evidence type="ECO:0000256" key="1">
    <source>
        <dbReference type="ARBA" id="ARBA00004123"/>
    </source>
</evidence>
<feature type="compositionally biased region" description="Basic and acidic residues" evidence="17">
    <location>
        <begin position="158"/>
        <end position="172"/>
    </location>
</feature>
<feature type="compositionally biased region" description="Acidic residues" evidence="17">
    <location>
        <begin position="132"/>
        <end position="144"/>
    </location>
</feature>
<evidence type="ECO:0000256" key="9">
    <source>
        <dbReference type="ARBA" id="ARBA00022701"/>
    </source>
</evidence>
<dbReference type="Pfam" id="PF08655">
    <property type="entry name" value="DASH_Ask1"/>
    <property type="match status" value="1"/>
</dbReference>
<comment type="subcellular location">
    <subcellularLocation>
        <location evidence="3">Chromosome</location>
        <location evidence="3">Centromere</location>
        <location evidence="3">Kinetochore</location>
    </subcellularLocation>
    <subcellularLocation>
        <location evidence="2">Cytoplasm</location>
        <location evidence="2">Cytoskeleton</location>
        <location evidence="2">Spindle</location>
    </subcellularLocation>
    <subcellularLocation>
        <location evidence="1">Nucleus</location>
    </subcellularLocation>
</comment>
<organism evidence="18 19">
    <name type="scientific">Erysiphe neolycopersici</name>
    <dbReference type="NCBI Taxonomy" id="212602"/>
    <lineage>
        <taxon>Eukaryota</taxon>
        <taxon>Fungi</taxon>
        <taxon>Dikarya</taxon>
        <taxon>Ascomycota</taxon>
        <taxon>Pezizomycotina</taxon>
        <taxon>Leotiomycetes</taxon>
        <taxon>Erysiphales</taxon>
        <taxon>Erysiphaceae</taxon>
        <taxon>Erysiphe</taxon>
    </lineage>
</organism>
<keyword evidence="10" id="KW-0498">Mitosis</keyword>
<feature type="compositionally biased region" description="Polar residues" evidence="17">
    <location>
        <begin position="298"/>
        <end position="310"/>
    </location>
</feature>
<feature type="region of interest" description="Disordered" evidence="17">
    <location>
        <begin position="289"/>
        <end position="313"/>
    </location>
</feature>
<name>A0A420HY84_9PEZI</name>
<evidence type="ECO:0000256" key="6">
    <source>
        <dbReference type="ARBA" id="ARBA00022454"/>
    </source>
</evidence>
<evidence type="ECO:0000256" key="16">
    <source>
        <dbReference type="ARBA" id="ARBA00023328"/>
    </source>
</evidence>
<evidence type="ECO:0000256" key="17">
    <source>
        <dbReference type="SAM" id="MobiDB-lite"/>
    </source>
</evidence>
<comment type="caution">
    <text evidence="18">The sequence shown here is derived from an EMBL/GenBank/DDBJ whole genome shotgun (WGS) entry which is preliminary data.</text>
</comment>
<dbReference type="InterPro" id="IPR013964">
    <property type="entry name" value="DASH_Ask1"/>
</dbReference>
<keyword evidence="13" id="KW-0206">Cytoskeleton</keyword>
<keyword evidence="16" id="KW-0137">Centromere</keyword>
<dbReference type="GO" id="GO:0072686">
    <property type="term" value="C:mitotic spindle"/>
    <property type="evidence" value="ECO:0007669"/>
    <property type="project" value="InterPro"/>
</dbReference>
<keyword evidence="6" id="KW-0158">Chromosome</keyword>
<feature type="region of interest" description="Disordered" evidence="17">
    <location>
        <begin position="81"/>
        <end position="196"/>
    </location>
</feature>
<accession>A0A420HY84</accession>
<evidence type="ECO:0000256" key="10">
    <source>
        <dbReference type="ARBA" id="ARBA00022776"/>
    </source>
</evidence>
<dbReference type="GO" id="GO:0005874">
    <property type="term" value="C:microtubule"/>
    <property type="evidence" value="ECO:0007669"/>
    <property type="project" value="UniProtKB-KW"/>
</dbReference>
<dbReference type="EMBL" id="MCFK01003404">
    <property type="protein sequence ID" value="RKF62359.1"/>
    <property type="molecule type" value="Genomic_DNA"/>
</dbReference>
<evidence type="ECO:0000256" key="11">
    <source>
        <dbReference type="ARBA" id="ARBA00022829"/>
    </source>
</evidence>
<dbReference type="GO" id="GO:0044732">
    <property type="term" value="C:mitotic spindle pole body"/>
    <property type="evidence" value="ECO:0007669"/>
    <property type="project" value="TreeGrafter"/>
</dbReference>
<comment type="similarity">
    <text evidence="4">Belongs to the DASH complex ASK1 family.</text>
</comment>
<evidence type="ECO:0000256" key="4">
    <source>
        <dbReference type="ARBA" id="ARBA00010731"/>
    </source>
</evidence>
<keyword evidence="15" id="KW-0131">Cell cycle</keyword>
<evidence type="ECO:0000256" key="13">
    <source>
        <dbReference type="ARBA" id="ARBA00023212"/>
    </source>
</evidence>
<dbReference type="GO" id="GO:0008608">
    <property type="term" value="P:attachment of spindle microtubules to kinetochore"/>
    <property type="evidence" value="ECO:0007669"/>
    <property type="project" value="InterPro"/>
</dbReference>
<sequence>MSRPLSTTASTSLTEDLDKLEQSITLTLQEIDHNFSRAHAIVNSSILPIVEKYATHSNAVWEGSQFWKKIFEASANVSLSGVEEQNEEEDYISTHSPENNKKYDTGLISASDDEMHYSEKEDNHEPHGDNNIGDDDDDAEDDSFLENADFTGSTPRALKPDRTRKGFNHTEHGPSNQGLNNESFAMKSDINDPATPSHCSRNFDVLKKPVLSISSPENDLLSFTQNRTGPDPLLHRVLDKNYRLQATPIIASRKENILSNKSTWLGLESPSSSPPAPAPQLHADLFSSPTVPRHSKLPITQTPGTNTRTPKNIPLGNSAVKLSKKDEISWESDSEEDAEGIYRKLGMSPPKTIQFILPQSKILQTPAREASQRIVQDLLATAGVDTSDIEDSPSLVVRNLIDDDF</sequence>
<evidence type="ECO:0000256" key="12">
    <source>
        <dbReference type="ARBA" id="ARBA00022838"/>
    </source>
</evidence>
<dbReference type="GO" id="GO:0051301">
    <property type="term" value="P:cell division"/>
    <property type="evidence" value="ECO:0007669"/>
    <property type="project" value="UniProtKB-KW"/>
</dbReference>
<feature type="compositionally biased region" description="Polar residues" evidence="17">
    <location>
        <begin position="173"/>
        <end position="183"/>
    </location>
</feature>
<evidence type="ECO:0000313" key="19">
    <source>
        <dbReference type="Proteomes" id="UP000286134"/>
    </source>
</evidence>
<feature type="compositionally biased region" description="Basic and acidic residues" evidence="17">
    <location>
        <begin position="113"/>
        <end position="128"/>
    </location>
</feature>
<keyword evidence="8" id="KW-0132">Cell division</keyword>
<evidence type="ECO:0000256" key="5">
    <source>
        <dbReference type="ARBA" id="ARBA00014520"/>
    </source>
</evidence>
<dbReference type="Proteomes" id="UP000286134">
    <property type="component" value="Unassembled WGS sequence"/>
</dbReference>
<evidence type="ECO:0000256" key="15">
    <source>
        <dbReference type="ARBA" id="ARBA00023306"/>
    </source>
</evidence>
<dbReference type="STRING" id="212602.A0A420HY84"/>
<evidence type="ECO:0000256" key="2">
    <source>
        <dbReference type="ARBA" id="ARBA00004186"/>
    </source>
</evidence>
<keyword evidence="14" id="KW-0539">Nucleus</keyword>
<dbReference type="OrthoDB" id="5573898at2759"/>
<evidence type="ECO:0000256" key="14">
    <source>
        <dbReference type="ARBA" id="ARBA00023242"/>
    </source>
</evidence>
<evidence type="ECO:0000256" key="3">
    <source>
        <dbReference type="ARBA" id="ARBA00004629"/>
    </source>
</evidence>
<dbReference type="PANTHER" id="PTHR28200">
    <property type="entry name" value="DASH COMPLEX SUBUNIT ASK1"/>
    <property type="match status" value="1"/>
</dbReference>
<reference evidence="18 19" key="1">
    <citation type="journal article" date="2018" name="BMC Genomics">
        <title>Comparative genome analyses reveal sequence features reflecting distinct modes of host-adaptation between dicot and monocot powdery mildew.</title>
        <authorList>
            <person name="Wu Y."/>
            <person name="Ma X."/>
            <person name="Pan Z."/>
            <person name="Kale S.D."/>
            <person name="Song Y."/>
            <person name="King H."/>
            <person name="Zhang Q."/>
            <person name="Presley C."/>
            <person name="Deng X."/>
            <person name="Wei C.I."/>
            <person name="Xiao S."/>
        </authorList>
    </citation>
    <scope>NUCLEOTIDE SEQUENCE [LARGE SCALE GENOMIC DNA]</scope>
    <source>
        <strain evidence="18">UMSG2</strain>
    </source>
</reference>
<evidence type="ECO:0000256" key="7">
    <source>
        <dbReference type="ARBA" id="ARBA00022490"/>
    </source>
</evidence>
<dbReference type="PANTHER" id="PTHR28200:SF1">
    <property type="entry name" value="DASH COMPLEX SUBUNIT ASK1"/>
    <property type="match status" value="1"/>
</dbReference>
<keyword evidence="19" id="KW-1185">Reference proteome</keyword>
<keyword evidence="7" id="KW-0963">Cytoplasm</keyword>
<protein>
    <recommendedName>
        <fullName evidence="5">DASH complex subunit ASK1</fullName>
    </recommendedName>
</protein>